<dbReference type="GeneID" id="103308179"/>
<keyword evidence="2" id="KW-1185">Reference proteome</keyword>
<dbReference type="EnsemblMetazoa" id="XM_008181132.1">
    <property type="protein sequence ID" value="XP_008179354.1"/>
    <property type="gene ID" value="LOC103308179"/>
</dbReference>
<evidence type="ECO:0000313" key="1">
    <source>
        <dbReference type="EnsemblMetazoa" id="XP_008179354.1"/>
    </source>
</evidence>
<dbReference type="SUPFAM" id="SSF53098">
    <property type="entry name" value="Ribonuclease H-like"/>
    <property type="match status" value="1"/>
</dbReference>
<dbReference type="OrthoDB" id="6596446at2759"/>
<name>A0A8R1X107_ACYPI</name>
<sequence>MAHKFEVTEHQWTDVETLIQLLRPLQIMTTVFCGEKYCSSSMVRPLLNVVIQKHLKPNISDDEISEHFKTTVIRELLDRFKLLWCHSSVVSARQIASFLDSRFKDLEHETVEAREEIRKEDTCIKISTNCCFSEEIFRDTCNICKF</sequence>
<dbReference type="KEGG" id="api:103308179"/>
<evidence type="ECO:0000313" key="2">
    <source>
        <dbReference type="Proteomes" id="UP000007819"/>
    </source>
</evidence>
<dbReference type="RefSeq" id="XP_008179354.1">
    <property type="nucleotide sequence ID" value="XM_008181132.1"/>
</dbReference>
<proteinExistence type="predicted"/>
<protein>
    <submittedName>
        <fullName evidence="1">Uncharacterized protein</fullName>
    </submittedName>
</protein>
<dbReference type="AlphaFoldDB" id="A0A8R1X107"/>
<reference evidence="1" key="2">
    <citation type="submission" date="2022-06" db="UniProtKB">
        <authorList>
            <consortium name="EnsemblMetazoa"/>
        </authorList>
    </citation>
    <scope>IDENTIFICATION</scope>
</reference>
<accession>A0A8R1X107</accession>
<organism evidence="1 2">
    <name type="scientific">Acyrthosiphon pisum</name>
    <name type="common">Pea aphid</name>
    <dbReference type="NCBI Taxonomy" id="7029"/>
    <lineage>
        <taxon>Eukaryota</taxon>
        <taxon>Metazoa</taxon>
        <taxon>Ecdysozoa</taxon>
        <taxon>Arthropoda</taxon>
        <taxon>Hexapoda</taxon>
        <taxon>Insecta</taxon>
        <taxon>Pterygota</taxon>
        <taxon>Neoptera</taxon>
        <taxon>Paraneoptera</taxon>
        <taxon>Hemiptera</taxon>
        <taxon>Sternorrhyncha</taxon>
        <taxon>Aphidomorpha</taxon>
        <taxon>Aphidoidea</taxon>
        <taxon>Aphididae</taxon>
        <taxon>Macrosiphini</taxon>
        <taxon>Acyrthosiphon</taxon>
    </lineage>
</organism>
<dbReference type="InterPro" id="IPR012337">
    <property type="entry name" value="RNaseH-like_sf"/>
</dbReference>
<reference evidence="2" key="1">
    <citation type="submission" date="2010-06" db="EMBL/GenBank/DDBJ databases">
        <authorList>
            <person name="Jiang H."/>
            <person name="Abraham K."/>
            <person name="Ali S."/>
            <person name="Alsbrooks S.L."/>
            <person name="Anim B.N."/>
            <person name="Anosike U.S."/>
            <person name="Attaway T."/>
            <person name="Bandaranaike D.P."/>
            <person name="Battles P.K."/>
            <person name="Bell S.N."/>
            <person name="Bell A.V."/>
            <person name="Beltran B."/>
            <person name="Bickham C."/>
            <person name="Bustamante Y."/>
            <person name="Caleb T."/>
            <person name="Canada A."/>
            <person name="Cardenas V."/>
            <person name="Carter K."/>
            <person name="Chacko J."/>
            <person name="Chandrabose M.N."/>
            <person name="Chavez D."/>
            <person name="Chavez A."/>
            <person name="Chen L."/>
            <person name="Chu H.-S."/>
            <person name="Claassen K.J."/>
            <person name="Cockrell R."/>
            <person name="Collins M."/>
            <person name="Cooper J.A."/>
            <person name="Cree A."/>
            <person name="Curry S.M."/>
            <person name="Da Y."/>
            <person name="Dao M.D."/>
            <person name="Das B."/>
            <person name="Davila M.-L."/>
            <person name="Davy-Carroll L."/>
            <person name="Denson S."/>
            <person name="Dinh H."/>
            <person name="Ebong V.E."/>
            <person name="Edwards J.R."/>
            <person name="Egan A."/>
            <person name="El-Daye J."/>
            <person name="Escobedo L."/>
            <person name="Fernandez S."/>
            <person name="Fernando P.R."/>
            <person name="Flagg N."/>
            <person name="Forbes L.D."/>
            <person name="Fowler R.G."/>
            <person name="Fu Q."/>
            <person name="Gabisi R.A."/>
            <person name="Ganer J."/>
            <person name="Garbino Pronczuk A."/>
            <person name="Garcia R.M."/>
            <person name="Garner T."/>
            <person name="Garrett T.E."/>
            <person name="Gonzalez D.A."/>
            <person name="Hamid H."/>
            <person name="Hawkins E.S."/>
            <person name="Hirani K."/>
            <person name="Hogues M.E."/>
            <person name="Hollins B."/>
            <person name="Hsiao C.-H."/>
            <person name="Jabil R."/>
            <person name="James M.L."/>
            <person name="Jhangiani S.N."/>
            <person name="Johnson B."/>
            <person name="Johnson Q."/>
            <person name="Joshi V."/>
            <person name="Kalu J.B."/>
            <person name="Kam C."/>
            <person name="Kashfia A."/>
            <person name="Keebler J."/>
            <person name="Kisamo H."/>
            <person name="Kovar C.L."/>
            <person name="Lago L.A."/>
            <person name="Lai C.-Y."/>
            <person name="Laidlaw J."/>
            <person name="Lara F."/>
            <person name="Le T.-K."/>
            <person name="Lee S.L."/>
            <person name="Legall F.H."/>
            <person name="Lemon S.J."/>
            <person name="Lewis L.R."/>
            <person name="Li B."/>
            <person name="Liu Y."/>
            <person name="Liu Y.-S."/>
            <person name="Lopez J."/>
            <person name="Lozado R.J."/>
            <person name="Lu J."/>
            <person name="Madu R.C."/>
            <person name="Maheshwari M."/>
            <person name="Maheshwari R."/>
            <person name="Malloy K."/>
            <person name="Martinez E."/>
            <person name="Mathew T."/>
            <person name="Mercado I.C."/>
            <person name="Mercado C."/>
            <person name="Meyer B."/>
            <person name="Montgomery K."/>
            <person name="Morgan M.B."/>
            <person name="Munidasa M."/>
            <person name="Nazareth L.V."/>
            <person name="Nelson J."/>
            <person name="Ng B.M."/>
            <person name="Nguyen N.B."/>
            <person name="Nguyen P.Q."/>
            <person name="Nguyen T."/>
            <person name="Obregon M."/>
            <person name="Okwuonu G.O."/>
            <person name="Onwere C.G."/>
            <person name="Orozco G."/>
            <person name="Parra A."/>
            <person name="Patel S."/>
            <person name="Patil S."/>
            <person name="Perez A."/>
            <person name="Perez Y."/>
            <person name="Pham C."/>
            <person name="Primus E.L."/>
            <person name="Pu L.-L."/>
            <person name="Puazo M."/>
            <person name="Qin X."/>
            <person name="Quiroz J.B."/>
            <person name="Reese J."/>
            <person name="Richards S."/>
            <person name="Rives C.M."/>
            <person name="Robberts R."/>
            <person name="Ruiz S.J."/>
            <person name="Ruiz M.J."/>
            <person name="Santibanez J."/>
            <person name="Schneider B.W."/>
            <person name="Sisson I."/>
            <person name="Smith M."/>
            <person name="Sodergren E."/>
            <person name="Song X.-Z."/>
            <person name="Song B.B."/>
            <person name="Summersgill H."/>
            <person name="Thelus R."/>
            <person name="Thornton R.D."/>
            <person name="Trejos Z.Y."/>
            <person name="Usmani K."/>
            <person name="Vattathil S."/>
            <person name="Villasana D."/>
            <person name="Walker D.L."/>
            <person name="Wang S."/>
            <person name="Wang K."/>
            <person name="White C.S."/>
            <person name="Williams A.C."/>
            <person name="Williamson J."/>
            <person name="Wilson K."/>
            <person name="Woghiren I.O."/>
            <person name="Woodworth J.R."/>
            <person name="Worley K.C."/>
            <person name="Wright R.A."/>
            <person name="Wu W."/>
            <person name="Young L."/>
            <person name="Zhang L."/>
            <person name="Zhang J."/>
            <person name="Zhu Y."/>
            <person name="Muzny D.M."/>
            <person name="Weinstock G."/>
            <person name="Gibbs R.A."/>
        </authorList>
    </citation>
    <scope>NUCLEOTIDE SEQUENCE [LARGE SCALE GENOMIC DNA]</scope>
    <source>
        <strain evidence="2">LSR1</strain>
    </source>
</reference>
<dbReference type="Proteomes" id="UP000007819">
    <property type="component" value="Chromosome X"/>
</dbReference>